<accession>A0A7G9B1Y7</accession>
<dbReference type="InterPro" id="IPR036388">
    <property type="entry name" value="WH-like_DNA-bd_sf"/>
</dbReference>
<dbReference type="Proteomes" id="UP000515960">
    <property type="component" value="Chromosome"/>
</dbReference>
<dbReference type="AlphaFoldDB" id="A0A7G9B1Y7"/>
<dbReference type="PANTHER" id="PTHR30363">
    <property type="entry name" value="HTH-TYPE TRANSCRIPTIONAL REGULATOR SRLR-RELATED"/>
    <property type="match status" value="1"/>
</dbReference>
<evidence type="ECO:0000256" key="2">
    <source>
        <dbReference type="ARBA" id="ARBA00023125"/>
    </source>
</evidence>
<dbReference type="InterPro" id="IPR014036">
    <property type="entry name" value="DeoR-like_C"/>
</dbReference>
<dbReference type="Pfam" id="PF00455">
    <property type="entry name" value="DeoRC"/>
    <property type="match status" value="1"/>
</dbReference>
<organism evidence="5 6">
    <name type="scientific">Oscillibacter hominis</name>
    <dbReference type="NCBI Taxonomy" id="2763056"/>
    <lineage>
        <taxon>Bacteria</taxon>
        <taxon>Bacillati</taxon>
        <taxon>Bacillota</taxon>
        <taxon>Clostridia</taxon>
        <taxon>Eubacteriales</taxon>
        <taxon>Oscillospiraceae</taxon>
        <taxon>Oscillibacter</taxon>
    </lineage>
</organism>
<dbReference type="SUPFAM" id="SSF100950">
    <property type="entry name" value="NagB/RpiA/CoA transferase-like"/>
    <property type="match status" value="1"/>
</dbReference>
<dbReference type="Gene3D" id="3.40.50.1360">
    <property type="match status" value="1"/>
</dbReference>
<dbReference type="PANTHER" id="PTHR30363:SF44">
    <property type="entry name" value="AGA OPERON TRANSCRIPTIONAL REPRESSOR-RELATED"/>
    <property type="match status" value="1"/>
</dbReference>
<dbReference type="InterPro" id="IPR037171">
    <property type="entry name" value="NagB/RpiA_transferase-like"/>
</dbReference>
<evidence type="ECO:0000256" key="3">
    <source>
        <dbReference type="ARBA" id="ARBA00023163"/>
    </source>
</evidence>
<protein>
    <submittedName>
        <fullName evidence="5">DeoR/GlpR transcriptional regulator</fullName>
    </submittedName>
</protein>
<evidence type="ECO:0000313" key="5">
    <source>
        <dbReference type="EMBL" id="QNL43568.1"/>
    </source>
</evidence>
<dbReference type="RefSeq" id="WP_187332159.1">
    <property type="nucleotide sequence ID" value="NZ_CP060490.1"/>
</dbReference>
<feature type="domain" description="HTH deoR-type" evidence="4">
    <location>
        <begin position="5"/>
        <end position="60"/>
    </location>
</feature>
<dbReference type="InterPro" id="IPR036390">
    <property type="entry name" value="WH_DNA-bd_sf"/>
</dbReference>
<dbReference type="PROSITE" id="PS00894">
    <property type="entry name" value="HTH_DEOR_1"/>
    <property type="match status" value="1"/>
</dbReference>
<evidence type="ECO:0000256" key="1">
    <source>
        <dbReference type="ARBA" id="ARBA00023015"/>
    </source>
</evidence>
<evidence type="ECO:0000313" key="6">
    <source>
        <dbReference type="Proteomes" id="UP000515960"/>
    </source>
</evidence>
<dbReference type="PRINTS" id="PR00037">
    <property type="entry name" value="HTHLACR"/>
</dbReference>
<dbReference type="EMBL" id="CP060490">
    <property type="protein sequence ID" value="QNL43568.1"/>
    <property type="molecule type" value="Genomic_DNA"/>
</dbReference>
<keyword evidence="2" id="KW-0238">DNA-binding</keyword>
<keyword evidence="1" id="KW-0805">Transcription regulation</keyword>
<evidence type="ECO:0000259" key="4">
    <source>
        <dbReference type="PROSITE" id="PS51000"/>
    </source>
</evidence>
<dbReference type="InterPro" id="IPR018356">
    <property type="entry name" value="Tscrpt_reg_HTH_DeoR_CS"/>
</dbReference>
<dbReference type="InterPro" id="IPR050313">
    <property type="entry name" value="Carb_Metab_HTH_regulators"/>
</dbReference>
<dbReference type="SMART" id="SM00420">
    <property type="entry name" value="HTH_DEOR"/>
    <property type="match status" value="1"/>
</dbReference>
<dbReference type="Pfam" id="PF08220">
    <property type="entry name" value="HTH_DeoR"/>
    <property type="match status" value="1"/>
</dbReference>
<dbReference type="KEGG" id="ohi:H8790_08750"/>
<dbReference type="SMART" id="SM01134">
    <property type="entry name" value="DeoRC"/>
    <property type="match status" value="1"/>
</dbReference>
<sequence>MKPLPYTRKKEILEMLKRNDFLDINQLSQKFNVSYMTIHRDLKELEDEGMVSRIYGGAVVSDSVRSASDAPAPSADLTLEERFRVCQEEKKAIARAAAAYVEDGEIIGLDASTSALQMCPLLHEKRITVVTNGLNVALQFSDSETVSVMVVGGLLRKSSLSLSGLRDQELLQHINISKCFFSATALSFEKGMMELNYEESESKRELLKRTDKLFVLADHTKLGASAPYVDCTYEQIYALVTDRWPNASQRQADCLRNFEQSGVRVIYGTQV</sequence>
<dbReference type="GO" id="GO:0003677">
    <property type="term" value="F:DNA binding"/>
    <property type="evidence" value="ECO:0007669"/>
    <property type="project" value="UniProtKB-KW"/>
</dbReference>
<proteinExistence type="predicted"/>
<dbReference type="SUPFAM" id="SSF46785">
    <property type="entry name" value="Winged helix' DNA-binding domain"/>
    <property type="match status" value="1"/>
</dbReference>
<gene>
    <name evidence="5" type="ORF">H8790_08750</name>
</gene>
<dbReference type="Gene3D" id="1.10.10.10">
    <property type="entry name" value="Winged helix-like DNA-binding domain superfamily/Winged helix DNA-binding domain"/>
    <property type="match status" value="1"/>
</dbReference>
<keyword evidence="3" id="KW-0804">Transcription</keyword>
<dbReference type="InterPro" id="IPR001034">
    <property type="entry name" value="DeoR_HTH"/>
</dbReference>
<keyword evidence="6" id="KW-1185">Reference proteome</keyword>
<reference evidence="5 6" key="1">
    <citation type="submission" date="2020-08" db="EMBL/GenBank/DDBJ databases">
        <authorList>
            <person name="Liu C."/>
            <person name="Sun Q."/>
        </authorList>
    </citation>
    <scope>NUCLEOTIDE SEQUENCE [LARGE SCALE GENOMIC DNA]</scope>
    <source>
        <strain evidence="5 6">NSJ-62</strain>
    </source>
</reference>
<name>A0A7G9B1Y7_9FIRM</name>
<dbReference type="GO" id="GO:0003700">
    <property type="term" value="F:DNA-binding transcription factor activity"/>
    <property type="evidence" value="ECO:0007669"/>
    <property type="project" value="InterPro"/>
</dbReference>
<dbReference type="PROSITE" id="PS51000">
    <property type="entry name" value="HTH_DEOR_2"/>
    <property type="match status" value="1"/>
</dbReference>